<dbReference type="OrthoDB" id="5517329at2"/>
<dbReference type="Proteomes" id="UP000019678">
    <property type="component" value="Unassembled WGS sequence"/>
</dbReference>
<reference evidence="1 2" key="1">
    <citation type="submission" date="2013-05" db="EMBL/GenBank/DDBJ databases">
        <title>Genome assembly of Chondromyces apiculatus DSM 436.</title>
        <authorList>
            <person name="Sharma G."/>
            <person name="Khatri I."/>
            <person name="Kaur C."/>
            <person name="Mayilraj S."/>
            <person name="Subramanian S."/>
        </authorList>
    </citation>
    <scope>NUCLEOTIDE SEQUENCE [LARGE SCALE GENOMIC DNA]</scope>
    <source>
        <strain evidence="1 2">DSM 436</strain>
    </source>
</reference>
<dbReference type="AlphaFoldDB" id="A0A017T0Z1"/>
<accession>A0A017T0Z1</accession>
<gene>
    <name evidence="1" type="ORF">CAP_6342</name>
</gene>
<proteinExistence type="predicted"/>
<evidence type="ECO:0000313" key="1">
    <source>
        <dbReference type="EMBL" id="EYF02919.1"/>
    </source>
</evidence>
<comment type="caution">
    <text evidence="1">The sequence shown here is derived from an EMBL/GenBank/DDBJ whole genome shotgun (WGS) entry which is preliminary data.</text>
</comment>
<evidence type="ECO:0008006" key="3">
    <source>
        <dbReference type="Google" id="ProtNLM"/>
    </source>
</evidence>
<dbReference type="Pfam" id="PF07963">
    <property type="entry name" value="N_methyl"/>
    <property type="match status" value="1"/>
</dbReference>
<dbReference type="SUPFAM" id="SSF54523">
    <property type="entry name" value="Pili subunits"/>
    <property type="match status" value="1"/>
</dbReference>
<dbReference type="eggNOG" id="COG4967">
    <property type="taxonomic scope" value="Bacteria"/>
</dbReference>
<dbReference type="InterPro" id="IPR012902">
    <property type="entry name" value="N_methyl_site"/>
</dbReference>
<name>A0A017T0Z1_9BACT</name>
<evidence type="ECO:0000313" key="2">
    <source>
        <dbReference type="Proteomes" id="UP000019678"/>
    </source>
</evidence>
<sequence length="239" mass="25279">MRSEKRGFTLLEVMVAIAILGLALTTILAAQAGALSNASQARNISQATGLLRCKMSELEERLMREGVFPEMDEADSGACCEGDESSMRCSWKIEKPEFPDPNYGDLDLNADLDSSGLEKLGPLAQGTQSGNPFGENASVTDIAQQLAGGGTEGAAGAMSGMLGTVMQMVYPDLKMIFEASTRRLTVKITWREGSKEREIEIGQWFTIPQRGMPPLDMGGMLGGGTGTGTSLGGSQGTSK</sequence>
<dbReference type="STRING" id="1192034.CAP_6342"/>
<dbReference type="InterPro" id="IPR045584">
    <property type="entry name" value="Pilin-like"/>
</dbReference>
<dbReference type="RefSeq" id="WP_044246869.1">
    <property type="nucleotide sequence ID" value="NZ_ASRX01000053.1"/>
</dbReference>
<dbReference type="NCBIfam" id="TIGR02532">
    <property type="entry name" value="IV_pilin_GFxxxE"/>
    <property type="match status" value="1"/>
</dbReference>
<keyword evidence="2" id="KW-1185">Reference proteome</keyword>
<dbReference type="PROSITE" id="PS00409">
    <property type="entry name" value="PROKAR_NTER_METHYL"/>
    <property type="match status" value="1"/>
</dbReference>
<protein>
    <recommendedName>
        <fullName evidence="3">General secretion pathway protein I</fullName>
    </recommendedName>
</protein>
<organism evidence="1 2">
    <name type="scientific">Chondromyces apiculatus DSM 436</name>
    <dbReference type="NCBI Taxonomy" id="1192034"/>
    <lineage>
        <taxon>Bacteria</taxon>
        <taxon>Pseudomonadati</taxon>
        <taxon>Myxococcota</taxon>
        <taxon>Polyangia</taxon>
        <taxon>Polyangiales</taxon>
        <taxon>Polyangiaceae</taxon>
        <taxon>Chondromyces</taxon>
    </lineage>
</organism>
<dbReference type="EMBL" id="ASRX01000053">
    <property type="protein sequence ID" value="EYF02919.1"/>
    <property type="molecule type" value="Genomic_DNA"/>
</dbReference>